<name>A0A564Y3H2_HYMDI</name>
<evidence type="ECO:0000313" key="1">
    <source>
        <dbReference type="EMBL" id="VUZ41726.1"/>
    </source>
</evidence>
<keyword evidence="2" id="KW-1185">Reference proteome</keyword>
<organism evidence="1 2">
    <name type="scientific">Hymenolepis diminuta</name>
    <name type="common">Rat tapeworm</name>
    <dbReference type="NCBI Taxonomy" id="6216"/>
    <lineage>
        <taxon>Eukaryota</taxon>
        <taxon>Metazoa</taxon>
        <taxon>Spiralia</taxon>
        <taxon>Lophotrochozoa</taxon>
        <taxon>Platyhelminthes</taxon>
        <taxon>Cestoda</taxon>
        <taxon>Eucestoda</taxon>
        <taxon>Cyclophyllidea</taxon>
        <taxon>Hymenolepididae</taxon>
        <taxon>Hymenolepis</taxon>
    </lineage>
</organism>
<accession>A0A564Y3H2</accession>
<dbReference type="Proteomes" id="UP000321570">
    <property type="component" value="Unassembled WGS sequence"/>
</dbReference>
<proteinExistence type="predicted"/>
<dbReference type="AlphaFoldDB" id="A0A564Y3H2"/>
<evidence type="ECO:0000313" key="2">
    <source>
        <dbReference type="Proteomes" id="UP000321570"/>
    </source>
</evidence>
<sequence length="176" mass="20276">MMDSIETANISAVVRGIVKQMNFLKPDKDPEDYVKNVGEFLHEPCVGEVFATWYARNRDVCETGMFNKSDPDLYLAYLLPLSSKDLTFEETIQKFEKVLDDNVSLFNSQGLCPVCYAQIRLKSLTVMDLRPDVMLHNLVDKYNNVRSLITNSNMVESKETPTFLTKKHDIDRKIDR</sequence>
<dbReference type="EMBL" id="CABIJS010000066">
    <property type="protein sequence ID" value="VUZ41726.1"/>
    <property type="molecule type" value="Genomic_DNA"/>
</dbReference>
<gene>
    <name evidence="1" type="ORF">WMSIL1_LOCUS2461</name>
</gene>
<reference evidence="1 2" key="1">
    <citation type="submission" date="2019-07" db="EMBL/GenBank/DDBJ databases">
        <authorList>
            <person name="Jastrzebski P J."/>
            <person name="Paukszto L."/>
            <person name="Jastrzebski P J."/>
        </authorList>
    </citation>
    <scope>NUCLEOTIDE SEQUENCE [LARGE SCALE GENOMIC DNA]</scope>
    <source>
        <strain evidence="1 2">WMS-il1</strain>
    </source>
</reference>
<protein>
    <submittedName>
        <fullName evidence="1">Uncharacterized protein</fullName>
    </submittedName>
</protein>